<evidence type="ECO:0000313" key="4">
    <source>
        <dbReference type="EMBL" id="UYM17593.1"/>
    </source>
</evidence>
<feature type="region of interest" description="Disordered" evidence="1">
    <location>
        <begin position="356"/>
        <end position="414"/>
    </location>
</feature>
<feature type="chain" id="PRO_5046840575" description="Death domain-containing protein" evidence="2">
    <location>
        <begin position="29"/>
        <end position="902"/>
    </location>
</feature>
<gene>
    <name evidence="4" type="ORF">NX720_06695</name>
</gene>
<dbReference type="SMART" id="SM00005">
    <property type="entry name" value="DEATH"/>
    <property type="match status" value="1"/>
</dbReference>
<dbReference type="Pfam" id="PF00531">
    <property type="entry name" value="Death"/>
    <property type="match status" value="1"/>
</dbReference>
<feature type="compositionally biased region" description="Gly residues" evidence="1">
    <location>
        <begin position="399"/>
        <end position="410"/>
    </location>
</feature>
<name>A0ABY6H024_9GAMM</name>
<dbReference type="EMBL" id="CP103300">
    <property type="protein sequence ID" value="UYM17593.1"/>
    <property type="molecule type" value="Genomic_DNA"/>
</dbReference>
<dbReference type="InterPro" id="IPR000488">
    <property type="entry name" value="Death_dom"/>
</dbReference>
<evidence type="ECO:0000259" key="3">
    <source>
        <dbReference type="PROSITE" id="PS50017"/>
    </source>
</evidence>
<feature type="compositionally biased region" description="Low complexity" evidence="1">
    <location>
        <begin position="365"/>
        <end position="382"/>
    </location>
</feature>
<feature type="domain" description="Death" evidence="3">
    <location>
        <begin position="831"/>
        <end position="900"/>
    </location>
</feature>
<sequence>MLKQRARFYYLFQNFLLCLFLAFNVCHANEVGGGLSLPKIDWYHYTQGKDLVKESYWVVKNLESESIPAFNEIKVSWSQVAESHNATGKAIRLCFQSTQYKRKPEPLHIDLDKEHGHRVEQEQNLSSDPIAITTTRLLYPGPETDTATLHYNSQHWQLKPDCPVFTTTDVNPVTPAKVTIRISRPVKTKLSRNLWAREVVAKEKPESYAASGGSDWGDDDFFHKRPGHSFFNPLYQWGLKWATVSVVPDPFGGVVKIVSPVIQLVINQNNGKSLSRDIPLSLWQRMLTNGHHLHPDLLRLLGEQNNPETVYENFLAERLAELFSYVHQELNIGPMSMKALQNSLYPHAVEIIPGHSPSPVGCPGGTQQTSSGVSGCSSSGGQYPNNPPSYEEATKENGSSGGSGDGGKGNGSNNNLCKSCGKTERYMAREYCKACLVRRSQAQRSQSTTPVAASLGQRVQLPEMQQQNTNNTFLYKSFLNLTADNVKALFGSTKNLNIAALAGFISTKIDTSNLNNLETLTNSFSKLMQTGDLKSFIIEITQFNPGLNGQEFKNFKYNSLAELLTEINKNFTVYFPENNNPENNNKELKSFLKNHLIVENIDQNNTSSTIDEKQLEEIFSEIKDRLFEPLSSRLHSQSIPIDQTTLDYLDDLSGKLFEYYNIHTFGNTFWGDYKSSSRFINKRPEVRISTLPQIDDRITDHPEEFKVMLISTLFLSDRLNLLNGDRVARDQYQQLKAFIAEMNRAAKQLFSDNRELKINMSYYLLVTCGITDAEPIPLNDKFSLLSVEQNQVPIRSAASADNSHTQIDPNKKLSGNTSTRDLIKWAKEINAQWIQLGKYLEFKEHEISNIQYDITIQRPEDKADRLLNDFSSRSGTFQTLVEALRDMKLNELAKKVEAVAKR</sequence>
<dbReference type="Gene3D" id="1.10.533.10">
    <property type="entry name" value="Death Domain, Fas"/>
    <property type="match status" value="1"/>
</dbReference>
<dbReference type="RefSeq" id="WP_262600219.1">
    <property type="nucleotide sequence ID" value="NZ_CP103300.1"/>
</dbReference>
<evidence type="ECO:0000256" key="2">
    <source>
        <dbReference type="SAM" id="SignalP"/>
    </source>
</evidence>
<evidence type="ECO:0000313" key="5">
    <source>
        <dbReference type="Proteomes" id="UP001163255"/>
    </source>
</evidence>
<organism evidence="4 5">
    <name type="scientific">Endozoicomonas euniceicola</name>
    <dbReference type="NCBI Taxonomy" id="1234143"/>
    <lineage>
        <taxon>Bacteria</taxon>
        <taxon>Pseudomonadati</taxon>
        <taxon>Pseudomonadota</taxon>
        <taxon>Gammaproteobacteria</taxon>
        <taxon>Oceanospirillales</taxon>
        <taxon>Endozoicomonadaceae</taxon>
        <taxon>Endozoicomonas</taxon>
    </lineage>
</organism>
<evidence type="ECO:0000256" key="1">
    <source>
        <dbReference type="SAM" id="MobiDB-lite"/>
    </source>
</evidence>
<accession>A0ABY6H024</accession>
<dbReference type="SUPFAM" id="SSF47986">
    <property type="entry name" value="DEATH domain"/>
    <property type="match status" value="1"/>
</dbReference>
<dbReference type="InterPro" id="IPR011029">
    <property type="entry name" value="DEATH-like_dom_sf"/>
</dbReference>
<dbReference type="PROSITE" id="PS50017">
    <property type="entry name" value="DEATH_DOMAIN"/>
    <property type="match status" value="1"/>
</dbReference>
<dbReference type="Proteomes" id="UP001163255">
    <property type="component" value="Chromosome"/>
</dbReference>
<feature type="signal peptide" evidence="2">
    <location>
        <begin position="1"/>
        <end position="28"/>
    </location>
</feature>
<reference evidence="4" key="1">
    <citation type="submission" date="2022-10" db="EMBL/GenBank/DDBJ databases">
        <title>Completed Genome Sequence of two octocoral isolated bacterium, Endozoicomonas euniceicola EF212T and Endozoicomonas gorgoniicola PS125T.</title>
        <authorList>
            <person name="Chiou Y.-J."/>
            <person name="Chen Y.-H."/>
        </authorList>
    </citation>
    <scope>NUCLEOTIDE SEQUENCE</scope>
    <source>
        <strain evidence="4">EF212</strain>
    </source>
</reference>
<keyword evidence="2" id="KW-0732">Signal</keyword>
<protein>
    <recommendedName>
        <fullName evidence="3">Death domain-containing protein</fullName>
    </recommendedName>
</protein>
<proteinExistence type="predicted"/>
<keyword evidence="5" id="KW-1185">Reference proteome</keyword>